<name>A0ABV3ALQ5_9ACTN</name>
<proteinExistence type="predicted"/>
<dbReference type="PANTHER" id="PTHR42877">
    <property type="entry name" value="L-ORNITHINE N(5)-MONOOXYGENASE-RELATED"/>
    <property type="match status" value="1"/>
</dbReference>
<dbReference type="Pfam" id="PF13738">
    <property type="entry name" value="Pyr_redox_3"/>
    <property type="match status" value="1"/>
</dbReference>
<dbReference type="GO" id="GO:0016491">
    <property type="term" value="F:oxidoreductase activity"/>
    <property type="evidence" value="ECO:0007669"/>
    <property type="project" value="UniProtKB-KW"/>
</dbReference>
<keyword evidence="1" id="KW-0560">Oxidoreductase</keyword>
<evidence type="ECO:0000313" key="1">
    <source>
        <dbReference type="EMBL" id="MEU5712892.1"/>
    </source>
</evidence>
<dbReference type="EC" id="1.14.13.-" evidence="1"/>
<protein>
    <submittedName>
        <fullName evidence="1">NAD(P)/FAD-dependent oxidoreductase</fullName>
        <ecNumber evidence="1">1.14.13.-</ecNumber>
    </submittedName>
</protein>
<reference evidence="1 2" key="1">
    <citation type="submission" date="2024-06" db="EMBL/GenBank/DDBJ databases">
        <title>The Natural Products Discovery Center: Release of the First 8490 Sequenced Strains for Exploring Actinobacteria Biosynthetic Diversity.</title>
        <authorList>
            <person name="Kalkreuter E."/>
            <person name="Kautsar S.A."/>
            <person name="Yang D."/>
            <person name="Bader C.D."/>
            <person name="Teijaro C.N."/>
            <person name="Fluegel L."/>
            <person name="Davis C.M."/>
            <person name="Simpson J.R."/>
            <person name="Lauterbach L."/>
            <person name="Steele A.D."/>
            <person name="Gui C."/>
            <person name="Meng S."/>
            <person name="Li G."/>
            <person name="Viehrig K."/>
            <person name="Ye F."/>
            <person name="Su P."/>
            <person name="Kiefer A.F."/>
            <person name="Nichols A."/>
            <person name="Cepeda A.J."/>
            <person name="Yan W."/>
            <person name="Fan B."/>
            <person name="Jiang Y."/>
            <person name="Adhikari A."/>
            <person name="Zheng C.-J."/>
            <person name="Schuster L."/>
            <person name="Cowan T.M."/>
            <person name="Smanski M.J."/>
            <person name="Chevrette M.G."/>
            <person name="De Carvalho L.P.S."/>
            <person name="Shen B."/>
        </authorList>
    </citation>
    <scope>NUCLEOTIDE SEQUENCE [LARGE SCALE GENOMIC DNA]</scope>
    <source>
        <strain evidence="1 2">NPDC020594</strain>
    </source>
</reference>
<dbReference type="InterPro" id="IPR036188">
    <property type="entry name" value="FAD/NAD-bd_sf"/>
</dbReference>
<keyword evidence="2" id="KW-1185">Reference proteome</keyword>
<gene>
    <name evidence="1" type="ORF">AB0H04_39755</name>
</gene>
<evidence type="ECO:0000313" key="2">
    <source>
        <dbReference type="Proteomes" id="UP001551011"/>
    </source>
</evidence>
<dbReference type="SUPFAM" id="SSF51905">
    <property type="entry name" value="FAD/NAD(P)-binding domain"/>
    <property type="match status" value="2"/>
</dbReference>
<dbReference type="EMBL" id="JBFAEG010000042">
    <property type="protein sequence ID" value="MEU5712892.1"/>
    <property type="molecule type" value="Genomic_DNA"/>
</dbReference>
<dbReference type="InterPro" id="IPR051209">
    <property type="entry name" value="FAD-bind_Monooxygenase_sf"/>
</dbReference>
<organism evidence="1 2">
    <name type="scientific">Streptomyces flaveolus</name>
    <dbReference type="NCBI Taxonomy" id="67297"/>
    <lineage>
        <taxon>Bacteria</taxon>
        <taxon>Bacillati</taxon>
        <taxon>Actinomycetota</taxon>
        <taxon>Actinomycetes</taxon>
        <taxon>Kitasatosporales</taxon>
        <taxon>Streptomycetaceae</taxon>
        <taxon>Streptomyces</taxon>
    </lineage>
</organism>
<sequence>MVSRADPAAGTAAPPAPVDVLIVGAGFSGLGLAAMLRKAGIRSLRILEGADDLGGTWRDNTYPGCACDIPSPLYSYSFDQKPDWSRLFARQPEILDYLRDVARRRGLVEHVRFGQEVRGARWAEEDACWEVVTSAGECHRARFLVCAVGPLHHPAHPDLPGVESFGGAVFHSAAWRHDVDLTGKRVAVIGTGASAVQFVPAIVDQVSALTVFQRTPPWILPKSDRLFDERHRRLTRWCPPYRWWTRERLFRIHEGRAAGFVSDPRALAATEALARRFVEKQVSDPSLRAAVTPDYALGCKRLLISSDWYPALSRPHVRLRRGGVAKVRPGTVVGEDGAEVAADVIVYGTGFDTQNTLRIDITGRDGVTLAEAWADGNQAYLGTTVAGFPNMFLMAGPNTGLGHNSQIVMIEAQARYVTALLRRVRRRGADSVEVRADVQRAFNDWVDRRMAGTVWQTGGCRSWYQDHRSGRNTVLWPDTTIAFRRRTGRVRMADYRLGRA</sequence>
<dbReference type="RefSeq" id="WP_030655294.1">
    <property type="nucleotide sequence ID" value="NZ_JBEXDP010000052.1"/>
</dbReference>
<accession>A0ABV3ALQ5</accession>
<dbReference type="PANTHER" id="PTHR42877:SF4">
    <property type="entry name" value="FAD_NAD(P)-BINDING DOMAIN-CONTAINING PROTEIN-RELATED"/>
    <property type="match status" value="1"/>
</dbReference>
<comment type="caution">
    <text evidence="1">The sequence shown here is derived from an EMBL/GenBank/DDBJ whole genome shotgun (WGS) entry which is preliminary data.</text>
</comment>
<dbReference type="Gene3D" id="3.50.50.60">
    <property type="entry name" value="FAD/NAD(P)-binding domain"/>
    <property type="match status" value="2"/>
</dbReference>
<dbReference type="Proteomes" id="UP001551011">
    <property type="component" value="Unassembled WGS sequence"/>
</dbReference>